<comment type="caution">
    <text evidence="3">The sequence shown here is derived from an EMBL/GenBank/DDBJ whole genome shotgun (WGS) entry which is preliminary data.</text>
</comment>
<feature type="region of interest" description="Disordered" evidence="1">
    <location>
        <begin position="70"/>
        <end position="95"/>
    </location>
</feature>
<evidence type="ECO:0000259" key="2">
    <source>
        <dbReference type="Pfam" id="PF00171"/>
    </source>
</evidence>
<name>A0AAV3TE95_9EURY</name>
<feature type="domain" description="Aldehyde dehydrogenase" evidence="2">
    <location>
        <begin position="2"/>
        <end position="103"/>
    </location>
</feature>
<protein>
    <recommendedName>
        <fullName evidence="2">Aldehyde dehydrogenase domain-containing protein</fullName>
    </recommendedName>
</protein>
<keyword evidence="4" id="KW-1185">Reference proteome</keyword>
<dbReference type="AlphaFoldDB" id="A0AAV3TE95"/>
<evidence type="ECO:0000256" key="1">
    <source>
        <dbReference type="SAM" id="MobiDB-lite"/>
    </source>
</evidence>
<sequence length="108" mass="11767">MDNDMTIAQEEIFGPVLSIIEVGDEAEALTVANDSPFGLTACVWTNDLSRAHTVADRLDYGMVMVNETPNTWPQTPFGGTKQSGHGRAQGEEAIDSYTEVKNVHVNLE</sequence>
<dbReference type="Proteomes" id="UP001500420">
    <property type="component" value="Unassembled WGS sequence"/>
</dbReference>
<dbReference type="InterPro" id="IPR016162">
    <property type="entry name" value="Ald_DH_N"/>
</dbReference>
<evidence type="ECO:0000313" key="4">
    <source>
        <dbReference type="Proteomes" id="UP001500420"/>
    </source>
</evidence>
<dbReference type="SUPFAM" id="SSF53720">
    <property type="entry name" value="ALDH-like"/>
    <property type="match status" value="1"/>
</dbReference>
<dbReference type="InterPro" id="IPR016161">
    <property type="entry name" value="Ald_DH/histidinol_DH"/>
</dbReference>
<dbReference type="Gene3D" id="3.40.309.10">
    <property type="entry name" value="Aldehyde Dehydrogenase, Chain A, domain 2"/>
    <property type="match status" value="1"/>
</dbReference>
<dbReference type="Gene3D" id="3.40.605.10">
    <property type="entry name" value="Aldehyde Dehydrogenase, Chain A, domain 1"/>
    <property type="match status" value="1"/>
</dbReference>
<dbReference type="EMBL" id="BAAADV010000008">
    <property type="protein sequence ID" value="GAA0682350.1"/>
    <property type="molecule type" value="Genomic_DNA"/>
</dbReference>
<dbReference type="GO" id="GO:0016620">
    <property type="term" value="F:oxidoreductase activity, acting on the aldehyde or oxo group of donors, NAD or NADP as acceptor"/>
    <property type="evidence" value="ECO:0007669"/>
    <property type="project" value="InterPro"/>
</dbReference>
<accession>A0AAV3TE95</accession>
<reference evidence="3 4" key="1">
    <citation type="journal article" date="2019" name="Int. J. Syst. Evol. Microbiol.">
        <title>The Global Catalogue of Microorganisms (GCM) 10K type strain sequencing project: providing services to taxonomists for standard genome sequencing and annotation.</title>
        <authorList>
            <consortium name="The Broad Institute Genomics Platform"/>
            <consortium name="The Broad Institute Genome Sequencing Center for Infectious Disease"/>
            <person name="Wu L."/>
            <person name="Ma J."/>
        </authorList>
    </citation>
    <scope>NUCLEOTIDE SEQUENCE [LARGE SCALE GENOMIC DNA]</scope>
    <source>
        <strain evidence="3 4">JCM 16328</strain>
    </source>
</reference>
<proteinExistence type="predicted"/>
<dbReference type="InterPro" id="IPR015590">
    <property type="entry name" value="Aldehyde_DH_dom"/>
</dbReference>
<dbReference type="PANTHER" id="PTHR11699">
    <property type="entry name" value="ALDEHYDE DEHYDROGENASE-RELATED"/>
    <property type="match status" value="1"/>
</dbReference>
<dbReference type="InterPro" id="IPR016163">
    <property type="entry name" value="Ald_DH_C"/>
</dbReference>
<dbReference type="Pfam" id="PF00171">
    <property type="entry name" value="Aldedh"/>
    <property type="match status" value="1"/>
</dbReference>
<gene>
    <name evidence="3" type="ORF">GCM10009020_34480</name>
</gene>
<evidence type="ECO:0000313" key="3">
    <source>
        <dbReference type="EMBL" id="GAA0682350.1"/>
    </source>
</evidence>
<organism evidence="3 4">
    <name type="scientific">Natronoarchaeum mannanilyticum</name>
    <dbReference type="NCBI Taxonomy" id="926360"/>
    <lineage>
        <taxon>Archaea</taxon>
        <taxon>Methanobacteriati</taxon>
        <taxon>Methanobacteriota</taxon>
        <taxon>Stenosarchaea group</taxon>
        <taxon>Halobacteria</taxon>
        <taxon>Halobacteriales</taxon>
        <taxon>Natronoarchaeaceae</taxon>
    </lineage>
</organism>